<feature type="domain" description="Retrotransposon Copia-like N-terminal" evidence="2">
    <location>
        <begin position="34"/>
        <end position="79"/>
    </location>
</feature>
<gene>
    <name evidence="3" type="ORF">Tco_0975639</name>
</gene>
<evidence type="ECO:0000313" key="4">
    <source>
        <dbReference type="Proteomes" id="UP001151760"/>
    </source>
</evidence>
<organism evidence="3 4">
    <name type="scientific">Tanacetum coccineum</name>
    <dbReference type="NCBI Taxonomy" id="301880"/>
    <lineage>
        <taxon>Eukaryota</taxon>
        <taxon>Viridiplantae</taxon>
        <taxon>Streptophyta</taxon>
        <taxon>Embryophyta</taxon>
        <taxon>Tracheophyta</taxon>
        <taxon>Spermatophyta</taxon>
        <taxon>Magnoliopsida</taxon>
        <taxon>eudicotyledons</taxon>
        <taxon>Gunneridae</taxon>
        <taxon>Pentapetalae</taxon>
        <taxon>asterids</taxon>
        <taxon>campanulids</taxon>
        <taxon>Asterales</taxon>
        <taxon>Asteraceae</taxon>
        <taxon>Asteroideae</taxon>
        <taxon>Anthemideae</taxon>
        <taxon>Anthemidinae</taxon>
        <taxon>Tanacetum</taxon>
    </lineage>
</organism>
<sequence>MAVKDDIVKTSGDTKIIGSSFDLSLSFADSIYLHPNDTSGSPIVTIKLIGTEIYKMWSIAMKFALRNLNKLGFIDGTCKRDDKHVALANQWDMCNSVVMIVILSCRKLPPLPKRANDEGRVPSNDDGIELSPDIHGNDDSGATSMDENNTHPEGTVPNEIDFVNDLYENLEFNSEVVDLPVHTVRMSSRQTKLPTSFNDFVIEGKVIHGVEKVVNYKPKREIKLFESRKNGNYTLRRRNGFSWSDFSAGKSVVQLWDSFGLGLDFEDDEYDHGSEIAIWDLDKDLKISSGRRCAVMGAAESVVLTAEMSRSSRGVVYWVMISAPLSGLCCLSGPQILRRLGWMKIEE</sequence>
<reference evidence="3" key="1">
    <citation type="journal article" date="2022" name="Int. J. Mol. Sci.">
        <title>Draft Genome of Tanacetum Coccineum: Genomic Comparison of Closely Related Tanacetum-Family Plants.</title>
        <authorList>
            <person name="Yamashiro T."/>
            <person name="Shiraishi A."/>
            <person name="Nakayama K."/>
            <person name="Satake H."/>
        </authorList>
    </citation>
    <scope>NUCLEOTIDE SEQUENCE</scope>
</reference>
<comment type="caution">
    <text evidence="3">The sequence shown here is derived from an EMBL/GenBank/DDBJ whole genome shotgun (WGS) entry which is preliminary data.</text>
</comment>
<dbReference type="EMBL" id="BQNB010016242">
    <property type="protein sequence ID" value="GJT49482.1"/>
    <property type="molecule type" value="Genomic_DNA"/>
</dbReference>
<protein>
    <submittedName>
        <fullName evidence="3">Ribonuclease H-like domain-containing protein</fullName>
    </submittedName>
</protein>
<evidence type="ECO:0000313" key="3">
    <source>
        <dbReference type="EMBL" id="GJT49482.1"/>
    </source>
</evidence>
<dbReference type="Proteomes" id="UP001151760">
    <property type="component" value="Unassembled WGS sequence"/>
</dbReference>
<keyword evidence="4" id="KW-1185">Reference proteome</keyword>
<dbReference type="PANTHER" id="PTHR36715:SF1">
    <property type="entry name" value="PROTEIN, PUTATIVE-RELATED"/>
    <property type="match status" value="1"/>
</dbReference>
<name>A0ABQ5EG58_9ASTR</name>
<evidence type="ECO:0000259" key="2">
    <source>
        <dbReference type="Pfam" id="PF14244"/>
    </source>
</evidence>
<dbReference type="Pfam" id="PF14244">
    <property type="entry name" value="Retrotran_gag_3"/>
    <property type="match status" value="1"/>
</dbReference>
<feature type="region of interest" description="Disordered" evidence="1">
    <location>
        <begin position="113"/>
        <end position="156"/>
    </location>
</feature>
<reference evidence="3" key="2">
    <citation type="submission" date="2022-01" db="EMBL/GenBank/DDBJ databases">
        <authorList>
            <person name="Yamashiro T."/>
            <person name="Shiraishi A."/>
            <person name="Satake H."/>
            <person name="Nakayama K."/>
        </authorList>
    </citation>
    <scope>NUCLEOTIDE SEQUENCE</scope>
</reference>
<dbReference type="PANTHER" id="PTHR36715">
    <property type="entry name" value="BNAANNG41370D PROTEIN"/>
    <property type="match status" value="1"/>
</dbReference>
<proteinExistence type="predicted"/>
<accession>A0ABQ5EG58</accession>
<dbReference type="InterPro" id="IPR029472">
    <property type="entry name" value="Copia-like_N"/>
</dbReference>
<evidence type="ECO:0000256" key="1">
    <source>
        <dbReference type="SAM" id="MobiDB-lite"/>
    </source>
</evidence>